<feature type="chain" id="PRO_5045130837" description="3-keto-alpha-glucoside-1,2-lyase/3-keto-2-hydroxy-glucal hydratase domain-containing protein" evidence="1">
    <location>
        <begin position="21"/>
        <end position="209"/>
    </location>
</feature>
<dbReference type="InterPro" id="IPR010496">
    <property type="entry name" value="AL/BT2_dom"/>
</dbReference>
<evidence type="ECO:0000259" key="2">
    <source>
        <dbReference type="Pfam" id="PF06439"/>
    </source>
</evidence>
<dbReference type="SUPFAM" id="SSF49899">
    <property type="entry name" value="Concanavalin A-like lectins/glucanases"/>
    <property type="match status" value="1"/>
</dbReference>
<proteinExistence type="predicted"/>
<sequence length="209" mass="22447">MRAVRTAVLAGVLVCASACGEPDFQSWAESSVHGGWQSVFTGHGSTGVDSAGTLIVSPTPPSGSDTHAALIVSTADYTTVDITVRVRTTAQLRSGQPNPWEVGWVLWHYADPTHFYYVTLKPNGWEVGKEDPAYPGNQRFLATGARGFTVGEWHEVHVKQSGTTITVSADGTELGTVTDTDTPYRRGKVGLYTEDATVQFRPTSLCCPD</sequence>
<dbReference type="Proteomes" id="UP000517916">
    <property type="component" value="Unassembled WGS sequence"/>
</dbReference>
<accession>A0ABR6B8B7</accession>
<comment type="caution">
    <text evidence="3">The sequence shown here is derived from an EMBL/GenBank/DDBJ whole genome shotgun (WGS) entry which is preliminary data.</text>
</comment>
<name>A0ABR6B8B7_9PSEU</name>
<evidence type="ECO:0000256" key="1">
    <source>
        <dbReference type="SAM" id="SignalP"/>
    </source>
</evidence>
<evidence type="ECO:0000313" key="4">
    <source>
        <dbReference type="Proteomes" id="UP000517916"/>
    </source>
</evidence>
<organism evidence="3 4">
    <name type="scientific">Kutzneria viridogrisea</name>
    <dbReference type="NCBI Taxonomy" id="47990"/>
    <lineage>
        <taxon>Bacteria</taxon>
        <taxon>Bacillati</taxon>
        <taxon>Actinomycetota</taxon>
        <taxon>Actinomycetes</taxon>
        <taxon>Pseudonocardiales</taxon>
        <taxon>Pseudonocardiaceae</taxon>
        <taxon>Kutzneria</taxon>
    </lineage>
</organism>
<protein>
    <recommendedName>
        <fullName evidence="2">3-keto-alpha-glucoside-1,2-lyase/3-keto-2-hydroxy-glucal hydratase domain-containing protein</fullName>
    </recommendedName>
</protein>
<gene>
    <name evidence="3" type="ORF">BC739_000290</name>
</gene>
<dbReference type="Gene3D" id="2.60.120.560">
    <property type="entry name" value="Exo-inulinase, domain 1"/>
    <property type="match status" value="1"/>
</dbReference>
<dbReference type="Pfam" id="PF06439">
    <property type="entry name" value="3keto-disac_hyd"/>
    <property type="match status" value="1"/>
</dbReference>
<dbReference type="RefSeq" id="WP_030108489.1">
    <property type="nucleotide sequence ID" value="NZ_BAAABQ010000011.1"/>
</dbReference>
<dbReference type="EMBL" id="JACJID010000001">
    <property type="protein sequence ID" value="MBA8923093.1"/>
    <property type="molecule type" value="Genomic_DNA"/>
</dbReference>
<feature type="signal peptide" evidence="1">
    <location>
        <begin position="1"/>
        <end position="20"/>
    </location>
</feature>
<reference evidence="3 4" key="1">
    <citation type="submission" date="2020-08" db="EMBL/GenBank/DDBJ databases">
        <title>Genomic Encyclopedia of Archaeal and Bacterial Type Strains, Phase II (KMG-II): from individual species to whole genera.</title>
        <authorList>
            <person name="Goeker M."/>
        </authorList>
    </citation>
    <scope>NUCLEOTIDE SEQUENCE [LARGE SCALE GENOMIC DNA]</scope>
    <source>
        <strain evidence="3 4">DSM 43850</strain>
    </source>
</reference>
<keyword evidence="1" id="KW-0732">Signal</keyword>
<feature type="domain" description="3-keto-alpha-glucoside-1,2-lyase/3-keto-2-hydroxy-glucal hydratase" evidence="2">
    <location>
        <begin position="35"/>
        <end position="201"/>
    </location>
</feature>
<evidence type="ECO:0000313" key="3">
    <source>
        <dbReference type="EMBL" id="MBA8923093.1"/>
    </source>
</evidence>
<keyword evidence="4" id="KW-1185">Reference proteome</keyword>
<dbReference type="InterPro" id="IPR013320">
    <property type="entry name" value="ConA-like_dom_sf"/>
</dbReference>